<dbReference type="Proteomes" id="UP000058613">
    <property type="component" value="Chromosome"/>
</dbReference>
<dbReference type="EMBL" id="NCQP01000001">
    <property type="protein sequence ID" value="OWJ55636.1"/>
    <property type="molecule type" value="Genomic_DNA"/>
</dbReference>
<dbReference type="RefSeq" id="WP_055409175.1">
    <property type="nucleotide sequence ID" value="NZ_CP013011.1"/>
</dbReference>
<dbReference type="EMBL" id="CP013011">
    <property type="protein sequence ID" value="ALL01298.1"/>
    <property type="molecule type" value="Genomic_DNA"/>
</dbReference>
<proteinExistence type="predicted"/>
<dbReference type="Proteomes" id="UP000196694">
    <property type="component" value="Unassembled WGS sequence"/>
</dbReference>
<name>A0A0P0N4K7_9CREN</name>
<protein>
    <submittedName>
        <fullName evidence="1">Uncharacterized protein</fullName>
    </submittedName>
</protein>
<sequence>MSSSTAPEALLGASLLGSVLGEPEEHEEIIREEVEHRLRELARRLVERLEESYTSSTPCSGWEAVRRAEEIIEELTQGEETQSIKHLLEYIDVESYVREQARLFAARVDELYEDVYRRYTGGRELAEIEPILMTLTAVKTLYLTSVEHVEHIHVSRKAVALLAALAVLARQRRLDIVKQLPRVAEEILAEHLAGLQRLEEASQML</sequence>
<evidence type="ECO:0000313" key="4">
    <source>
        <dbReference type="Proteomes" id="UP000196694"/>
    </source>
</evidence>
<evidence type="ECO:0000313" key="1">
    <source>
        <dbReference type="EMBL" id="ALL01298.1"/>
    </source>
</evidence>
<dbReference type="KEGG" id="pdl:Pyrde_1250"/>
<evidence type="ECO:0000313" key="3">
    <source>
        <dbReference type="Proteomes" id="UP000058613"/>
    </source>
</evidence>
<accession>A0A0P0N4K7</accession>
<gene>
    <name evidence="2" type="ORF">Pdsh_02280</name>
    <name evidence="1" type="ORF">Pyrde_1250</name>
</gene>
<dbReference type="GeneID" id="26099592"/>
<reference evidence="1 3" key="1">
    <citation type="submission" date="2015-10" db="EMBL/GenBank/DDBJ databases">
        <title>Complete genome sequence of hyperthermophilic archaeon Pyrodictium delaneyi Su06.</title>
        <authorList>
            <person name="Jung J.-H."/>
            <person name="Lin J."/>
            <person name="Holden J.F."/>
            <person name="Park C.-S."/>
        </authorList>
    </citation>
    <scope>NUCLEOTIDE SEQUENCE [LARGE SCALE GENOMIC DNA]</scope>
    <source>
        <strain evidence="1 3">Su06</strain>
    </source>
</reference>
<keyword evidence="4" id="KW-1185">Reference proteome</keyword>
<dbReference type="STRING" id="1273541.Pyrde_1250"/>
<organism evidence="1 3">
    <name type="scientific">Pyrodictium delaneyi</name>
    <dbReference type="NCBI Taxonomy" id="1273541"/>
    <lineage>
        <taxon>Archaea</taxon>
        <taxon>Thermoproteota</taxon>
        <taxon>Thermoprotei</taxon>
        <taxon>Desulfurococcales</taxon>
        <taxon>Pyrodictiaceae</taxon>
        <taxon>Pyrodictium</taxon>
    </lineage>
</organism>
<evidence type="ECO:0000313" key="2">
    <source>
        <dbReference type="EMBL" id="OWJ55636.1"/>
    </source>
</evidence>
<reference evidence="2 4" key="2">
    <citation type="submission" date="2017-05" db="EMBL/GenBank/DDBJ databases">
        <title>The draft genome of the hyperthermophilic archaeon 'Pyrodictium delaneyi strain Hulk', an iron and nitrate reducer, reveals the capacity for sulfate reduction.</title>
        <authorList>
            <person name="Demey L.M."/>
            <person name="Miller C."/>
            <person name="Manzella M."/>
            <person name="Reguera G."/>
            <person name="Kashefi K."/>
        </authorList>
    </citation>
    <scope>NUCLEOTIDE SEQUENCE [LARGE SCALE GENOMIC DNA]</scope>
    <source>
        <strain evidence="2 4">Hulk</strain>
    </source>
</reference>
<dbReference type="AlphaFoldDB" id="A0A0P0N4K7"/>